<reference evidence="5 6" key="1">
    <citation type="submission" date="2017-07" db="EMBL/GenBank/DDBJ databases">
        <title>Bifidobacterium novel species.</title>
        <authorList>
            <person name="Lugli G.A."/>
            <person name="Milani C."/>
            <person name="Duranti S."/>
            <person name="Mangifesta M."/>
        </authorList>
    </citation>
    <scope>NUCLEOTIDE SEQUENCE [LARGE SCALE GENOMIC DNA]</scope>
    <source>
        <strain evidence="6">Uis1B</strain>
    </source>
</reference>
<evidence type="ECO:0000256" key="2">
    <source>
        <dbReference type="ARBA" id="ARBA00023125"/>
    </source>
</evidence>
<proteinExistence type="predicted"/>
<evidence type="ECO:0000256" key="1">
    <source>
        <dbReference type="ARBA" id="ARBA00023015"/>
    </source>
</evidence>
<organism evidence="5 6">
    <name type="scientific">Bifidobacterium margollesii</name>
    <dbReference type="NCBI Taxonomy" id="2020964"/>
    <lineage>
        <taxon>Bacteria</taxon>
        <taxon>Bacillati</taxon>
        <taxon>Actinomycetota</taxon>
        <taxon>Actinomycetes</taxon>
        <taxon>Bifidobacteriales</taxon>
        <taxon>Bifidobacteriaceae</taxon>
        <taxon>Bifidobacterium</taxon>
    </lineage>
</organism>
<dbReference type="SMART" id="SM00342">
    <property type="entry name" value="HTH_ARAC"/>
    <property type="match status" value="1"/>
</dbReference>
<dbReference type="EMBL" id="NMWU01000015">
    <property type="protein sequence ID" value="PLS31209.1"/>
    <property type="molecule type" value="Genomic_DNA"/>
</dbReference>
<dbReference type="Gene3D" id="1.10.10.60">
    <property type="entry name" value="Homeodomain-like"/>
    <property type="match status" value="2"/>
</dbReference>
<keyword evidence="1" id="KW-0805">Transcription regulation</keyword>
<dbReference type="GO" id="GO:0003700">
    <property type="term" value="F:DNA-binding transcription factor activity"/>
    <property type="evidence" value="ECO:0007669"/>
    <property type="project" value="InterPro"/>
</dbReference>
<comment type="caution">
    <text evidence="5">The sequence shown here is derived from an EMBL/GenBank/DDBJ whole genome shotgun (WGS) entry which is preliminary data.</text>
</comment>
<feature type="domain" description="HTH araC/xylS-type" evidence="4">
    <location>
        <begin position="156"/>
        <end position="253"/>
    </location>
</feature>
<dbReference type="InterPro" id="IPR014710">
    <property type="entry name" value="RmlC-like_jellyroll"/>
</dbReference>
<keyword evidence="2" id="KW-0238">DNA-binding</keyword>
<dbReference type="InterPro" id="IPR003313">
    <property type="entry name" value="AraC-bd"/>
</dbReference>
<dbReference type="SUPFAM" id="SSF51215">
    <property type="entry name" value="Regulatory protein AraC"/>
    <property type="match status" value="1"/>
</dbReference>
<protein>
    <submittedName>
        <fullName evidence="5">AraC family transcriptional regulator</fullName>
    </submittedName>
</protein>
<dbReference type="InterPro" id="IPR018060">
    <property type="entry name" value="HTH_AraC"/>
</dbReference>
<dbReference type="SUPFAM" id="SSF46689">
    <property type="entry name" value="Homeodomain-like"/>
    <property type="match status" value="2"/>
</dbReference>
<dbReference type="Pfam" id="PF02311">
    <property type="entry name" value="AraC_binding"/>
    <property type="match status" value="1"/>
</dbReference>
<accession>A0A2N5JAI0</accession>
<dbReference type="PANTHER" id="PTHR43280:SF34">
    <property type="entry name" value="ARAC-FAMILY TRANSCRIPTIONAL REGULATOR"/>
    <property type="match status" value="1"/>
</dbReference>
<evidence type="ECO:0000313" key="6">
    <source>
        <dbReference type="Proteomes" id="UP000235050"/>
    </source>
</evidence>
<dbReference type="OrthoDB" id="3186094at2"/>
<dbReference type="GO" id="GO:0043565">
    <property type="term" value="F:sequence-specific DNA binding"/>
    <property type="evidence" value="ECO:0007669"/>
    <property type="project" value="InterPro"/>
</dbReference>
<gene>
    <name evidence="5" type="ORF">Uis1B_0953</name>
</gene>
<dbReference type="InterPro" id="IPR037923">
    <property type="entry name" value="HTH-like"/>
</dbReference>
<dbReference type="AlphaFoldDB" id="A0A2N5JAI0"/>
<evidence type="ECO:0000259" key="4">
    <source>
        <dbReference type="PROSITE" id="PS01124"/>
    </source>
</evidence>
<evidence type="ECO:0000313" key="5">
    <source>
        <dbReference type="EMBL" id="PLS31209.1"/>
    </source>
</evidence>
<dbReference type="RefSeq" id="WP_101616132.1">
    <property type="nucleotide sequence ID" value="NZ_NMWU01000015.1"/>
</dbReference>
<evidence type="ECO:0000256" key="3">
    <source>
        <dbReference type="ARBA" id="ARBA00023163"/>
    </source>
</evidence>
<dbReference type="PROSITE" id="PS01124">
    <property type="entry name" value="HTH_ARAC_FAMILY_2"/>
    <property type="match status" value="1"/>
</dbReference>
<sequence length="261" mass="29934">MNRFEIHRVGSQIAEQLHYHDFHEIDLMLHGTGVFHLGGSEYNMEPGMVAFIRSNDLHDITGGQCVCIHVHERFLRSRSTPNTDLNACFEGNSRVIAMDPTSLRRHVDLLGKEPDDSYGVDLVYENRFLDLMIELNRASAVGTEVAPHTKMSSLITNVMEYVSGHLNDDLSLDAIAERFFINKYYLSRQFKKNTGLNLHEFIVKKRLLKSKELLRSCGSAQNVYKQCGFSSYTHFLRCFKQEFHMTTKEFLTANTAHTARP</sequence>
<keyword evidence="3" id="KW-0804">Transcription</keyword>
<keyword evidence="6" id="KW-1185">Reference proteome</keyword>
<dbReference type="Gene3D" id="2.60.120.10">
    <property type="entry name" value="Jelly Rolls"/>
    <property type="match status" value="1"/>
</dbReference>
<name>A0A2N5JAI0_9BIFI</name>
<dbReference type="PANTHER" id="PTHR43280">
    <property type="entry name" value="ARAC-FAMILY TRANSCRIPTIONAL REGULATOR"/>
    <property type="match status" value="1"/>
</dbReference>
<dbReference type="InterPro" id="IPR009057">
    <property type="entry name" value="Homeodomain-like_sf"/>
</dbReference>
<dbReference type="Proteomes" id="UP000235050">
    <property type="component" value="Unassembled WGS sequence"/>
</dbReference>
<dbReference type="Pfam" id="PF12833">
    <property type="entry name" value="HTH_18"/>
    <property type="match status" value="1"/>
</dbReference>